<dbReference type="RefSeq" id="WP_346188223.1">
    <property type="nucleotide sequence ID" value="NZ_BAABRL010000004.1"/>
</dbReference>
<feature type="domain" description="Ice-binding protein C-terminal" evidence="3">
    <location>
        <begin position="195"/>
        <end position="217"/>
    </location>
</feature>
<dbReference type="EMBL" id="BAABRL010000004">
    <property type="protein sequence ID" value="GAA5495422.1"/>
    <property type="molecule type" value="Genomic_DNA"/>
</dbReference>
<dbReference type="Pfam" id="PF00754">
    <property type="entry name" value="F5_F8_type_C"/>
    <property type="match status" value="1"/>
</dbReference>
<evidence type="ECO:0000259" key="2">
    <source>
        <dbReference type="Pfam" id="PF00754"/>
    </source>
</evidence>
<evidence type="ECO:0000313" key="5">
    <source>
        <dbReference type="Proteomes" id="UP001424741"/>
    </source>
</evidence>
<feature type="domain" description="F5/8 type C" evidence="2">
    <location>
        <begin position="89"/>
        <end position="175"/>
    </location>
</feature>
<dbReference type="SUPFAM" id="SSF49785">
    <property type="entry name" value="Galactose-binding domain-like"/>
    <property type="match status" value="1"/>
</dbReference>
<proteinExistence type="predicted"/>
<dbReference type="InterPro" id="IPR008979">
    <property type="entry name" value="Galactose-bd-like_sf"/>
</dbReference>
<dbReference type="Proteomes" id="UP001424741">
    <property type="component" value="Unassembled WGS sequence"/>
</dbReference>
<dbReference type="NCBIfam" id="TIGR02595">
    <property type="entry name" value="PEP_CTERM"/>
    <property type="match status" value="1"/>
</dbReference>
<evidence type="ECO:0000313" key="4">
    <source>
        <dbReference type="EMBL" id="GAA5495422.1"/>
    </source>
</evidence>
<keyword evidence="1" id="KW-0732">Signal</keyword>
<protein>
    <recommendedName>
        <fullName evidence="6">PEP-CTERM sorting domain-containing protein</fullName>
    </recommendedName>
</protein>
<feature type="chain" id="PRO_5045825770" description="PEP-CTERM sorting domain-containing protein" evidence="1">
    <location>
        <begin position="21"/>
        <end position="218"/>
    </location>
</feature>
<organism evidence="4 5">
    <name type="scientific">Rubritalea halochordaticola</name>
    <dbReference type="NCBI Taxonomy" id="714537"/>
    <lineage>
        <taxon>Bacteria</taxon>
        <taxon>Pseudomonadati</taxon>
        <taxon>Verrucomicrobiota</taxon>
        <taxon>Verrucomicrobiia</taxon>
        <taxon>Verrucomicrobiales</taxon>
        <taxon>Rubritaleaceae</taxon>
        <taxon>Rubritalea</taxon>
    </lineage>
</organism>
<evidence type="ECO:0000259" key="3">
    <source>
        <dbReference type="Pfam" id="PF07589"/>
    </source>
</evidence>
<accession>A0ABP9V294</accession>
<evidence type="ECO:0008006" key="6">
    <source>
        <dbReference type="Google" id="ProtNLM"/>
    </source>
</evidence>
<gene>
    <name evidence="4" type="ORF">Rhal01_01597</name>
</gene>
<dbReference type="Pfam" id="PF07589">
    <property type="entry name" value="PEP-CTERM"/>
    <property type="match status" value="1"/>
</dbReference>
<dbReference type="Gene3D" id="2.60.120.260">
    <property type="entry name" value="Galactose-binding domain-like"/>
    <property type="match status" value="1"/>
</dbReference>
<dbReference type="InterPro" id="IPR000421">
    <property type="entry name" value="FA58C"/>
</dbReference>
<evidence type="ECO:0000256" key="1">
    <source>
        <dbReference type="SAM" id="SignalP"/>
    </source>
</evidence>
<sequence>MKHTTLGALATLTLASLSHGAVLITPISVVSGTDATDTYKATVGLIDNAGLSGSADFTNYTTITHSNTSNDSLGWVTADPAPGGGDYFADGPGNPVLTFDLGGEYTLTDFVYWGYSNGGTGNEAKDFTIEFSVGGGAYGNAVNFSQTTAVGAGTPETVNFSAINADSVRITITDNYFGVGSGGDRVGLGEVKFVSVPEPSSTALLGLAGLGLLMRRRK</sequence>
<keyword evidence="5" id="KW-1185">Reference proteome</keyword>
<comment type="caution">
    <text evidence="4">The sequence shown here is derived from an EMBL/GenBank/DDBJ whole genome shotgun (WGS) entry which is preliminary data.</text>
</comment>
<reference evidence="4 5" key="1">
    <citation type="submission" date="2024-02" db="EMBL/GenBank/DDBJ databases">
        <title>Rubritalea halochordaticola NBRC 107102.</title>
        <authorList>
            <person name="Ichikawa N."/>
            <person name="Katano-Makiyama Y."/>
            <person name="Hidaka K."/>
        </authorList>
    </citation>
    <scope>NUCLEOTIDE SEQUENCE [LARGE SCALE GENOMIC DNA]</scope>
    <source>
        <strain evidence="4 5">NBRC 107102</strain>
    </source>
</reference>
<dbReference type="InterPro" id="IPR013424">
    <property type="entry name" value="Ice-binding_C"/>
</dbReference>
<feature type="signal peptide" evidence="1">
    <location>
        <begin position="1"/>
        <end position="20"/>
    </location>
</feature>
<name>A0ABP9V294_9BACT</name>